<gene>
    <name evidence="2" type="ORF">RIF29_12631</name>
</gene>
<sequence>MHDGGDSQNMASKDFEGEENKIAETAPIITVAIVNVEDKDEALHGDWLVVRRRKKGGIEKRNGILAEKKKEIGTQSLPNEGNKEFRIVLNERVNWGSPRLLNFPHTVSSLTGDTTRGKGLDNGKKRARKETP</sequence>
<keyword evidence="3" id="KW-1185">Reference proteome</keyword>
<feature type="region of interest" description="Disordered" evidence="1">
    <location>
        <begin position="100"/>
        <end position="132"/>
    </location>
</feature>
<accession>A0AAN9INL9</accession>
<name>A0AAN9INL9_CROPI</name>
<feature type="compositionally biased region" description="Basic and acidic residues" evidence="1">
    <location>
        <begin position="115"/>
        <end position="132"/>
    </location>
</feature>
<dbReference type="AlphaFoldDB" id="A0AAN9INL9"/>
<proteinExistence type="predicted"/>
<protein>
    <submittedName>
        <fullName evidence="2">Uncharacterized protein</fullName>
    </submittedName>
</protein>
<evidence type="ECO:0000313" key="3">
    <source>
        <dbReference type="Proteomes" id="UP001372338"/>
    </source>
</evidence>
<feature type="compositionally biased region" description="Polar residues" evidence="1">
    <location>
        <begin position="105"/>
        <end position="114"/>
    </location>
</feature>
<evidence type="ECO:0000256" key="1">
    <source>
        <dbReference type="SAM" id="MobiDB-lite"/>
    </source>
</evidence>
<reference evidence="2 3" key="1">
    <citation type="submission" date="2024-01" db="EMBL/GenBank/DDBJ databases">
        <title>The genomes of 5 underutilized Papilionoideae crops provide insights into root nodulation and disease resistanc.</title>
        <authorList>
            <person name="Yuan L."/>
        </authorList>
    </citation>
    <scope>NUCLEOTIDE SEQUENCE [LARGE SCALE GENOMIC DNA]</scope>
    <source>
        <strain evidence="2">ZHUSHIDOU_FW_LH</strain>
        <tissue evidence="2">Leaf</tissue>
    </source>
</reference>
<dbReference type="EMBL" id="JAYWIO010000002">
    <property type="protein sequence ID" value="KAK7283239.1"/>
    <property type="molecule type" value="Genomic_DNA"/>
</dbReference>
<evidence type="ECO:0000313" key="2">
    <source>
        <dbReference type="EMBL" id="KAK7283239.1"/>
    </source>
</evidence>
<organism evidence="2 3">
    <name type="scientific">Crotalaria pallida</name>
    <name type="common">Smooth rattlebox</name>
    <name type="synonym">Crotalaria striata</name>
    <dbReference type="NCBI Taxonomy" id="3830"/>
    <lineage>
        <taxon>Eukaryota</taxon>
        <taxon>Viridiplantae</taxon>
        <taxon>Streptophyta</taxon>
        <taxon>Embryophyta</taxon>
        <taxon>Tracheophyta</taxon>
        <taxon>Spermatophyta</taxon>
        <taxon>Magnoliopsida</taxon>
        <taxon>eudicotyledons</taxon>
        <taxon>Gunneridae</taxon>
        <taxon>Pentapetalae</taxon>
        <taxon>rosids</taxon>
        <taxon>fabids</taxon>
        <taxon>Fabales</taxon>
        <taxon>Fabaceae</taxon>
        <taxon>Papilionoideae</taxon>
        <taxon>50 kb inversion clade</taxon>
        <taxon>genistoids sensu lato</taxon>
        <taxon>core genistoids</taxon>
        <taxon>Crotalarieae</taxon>
        <taxon>Crotalaria</taxon>
    </lineage>
</organism>
<comment type="caution">
    <text evidence="2">The sequence shown here is derived from an EMBL/GenBank/DDBJ whole genome shotgun (WGS) entry which is preliminary data.</text>
</comment>
<dbReference type="Proteomes" id="UP001372338">
    <property type="component" value="Unassembled WGS sequence"/>
</dbReference>